<dbReference type="PANTHER" id="PTHR33490">
    <property type="entry name" value="BLR5614 PROTEIN-RELATED"/>
    <property type="match status" value="1"/>
</dbReference>
<dbReference type="RefSeq" id="WP_176065971.1">
    <property type="nucleotide sequence ID" value="NZ_BJTG01000006.1"/>
</dbReference>
<evidence type="ECO:0000259" key="2">
    <source>
        <dbReference type="Pfam" id="PF01841"/>
    </source>
</evidence>
<reference evidence="4" key="1">
    <citation type="journal article" date="2020" name="Appl. Environ. Microbiol.">
        <title>Diazotrophic Anaeromyxobacter Isolates from Soils.</title>
        <authorList>
            <person name="Masuda Y."/>
            <person name="Yamanaka H."/>
            <person name="Xu Z.X."/>
            <person name="Shiratori Y."/>
            <person name="Aono T."/>
            <person name="Amachi S."/>
            <person name="Senoo K."/>
            <person name="Itoh H."/>
        </authorList>
    </citation>
    <scope>NUCLEOTIDE SEQUENCE [LARGE SCALE GENOMIC DNA]</scope>
    <source>
        <strain evidence="4">R267</strain>
    </source>
</reference>
<dbReference type="InterPro" id="IPR002931">
    <property type="entry name" value="Transglutaminase-like"/>
</dbReference>
<dbReference type="Pfam" id="PF01841">
    <property type="entry name" value="Transglut_core"/>
    <property type="match status" value="1"/>
</dbReference>
<dbReference type="PANTHER" id="PTHR33490:SF3">
    <property type="entry name" value="CONSERVED INTEGRAL MEMBRANE PROTEIN"/>
    <property type="match status" value="1"/>
</dbReference>
<sequence length="208" mass="22324">MASPSADPFLRATAVFDHDHPRVAALARELGGGDAEAVARRMFEWVRDRIPHTGDAGHDAVTCAASEVLATGTGFCYAKSHLLVALLRGAGVRAGVCYQRLSIGEGRFLLHGLAAVELPTYGWYRADPRGNGFGIDAQFTPPREQLAHETRMPGEWDSRLVFPDPLPAVEGALRRCRGVRELSSAWPDLELPPRGGTGDGTRTAPATA</sequence>
<evidence type="ECO:0000313" key="4">
    <source>
        <dbReference type="Proteomes" id="UP000503640"/>
    </source>
</evidence>
<comment type="caution">
    <text evidence="3">The sequence shown here is derived from an EMBL/GenBank/DDBJ whole genome shotgun (WGS) entry which is preliminary data.</text>
</comment>
<gene>
    <name evidence="3" type="ORF">AMYX_26570</name>
</gene>
<accession>A0A7I9VND0</accession>
<evidence type="ECO:0000256" key="1">
    <source>
        <dbReference type="SAM" id="MobiDB-lite"/>
    </source>
</evidence>
<dbReference type="AlphaFoldDB" id="A0A7I9VND0"/>
<dbReference type="EMBL" id="BJTG01000006">
    <property type="protein sequence ID" value="GEJ57916.1"/>
    <property type="molecule type" value="Genomic_DNA"/>
</dbReference>
<organism evidence="3 4">
    <name type="scientific">Anaeromyxobacter diazotrophicus</name>
    <dbReference type="NCBI Taxonomy" id="2590199"/>
    <lineage>
        <taxon>Bacteria</taxon>
        <taxon>Pseudomonadati</taxon>
        <taxon>Myxococcota</taxon>
        <taxon>Myxococcia</taxon>
        <taxon>Myxococcales</taxon>
        <taxon>Cystobacterineae</taxon>
        <taxon>Anaeromyxobacteraceae</taxon>
        <taxon>Anaeromyxobacter</taxon>
    </lineage>
</organism>
<dbReference type="SUPFAM" id="SSF54001">
    <property type="entry name" value="Cysteine proteinases"/>
    <property type="match status" value="1"/>
</dbReference>
<protein>
    <submittedName>
        <fullName evidence="3">Cro/Cl family transcriptional regulator</fullName>
    </submittedName>
</protein>
<feature type="domain" description="Transglutaminase-like" evidence="2">
    <location>
        <begin position="25"/>
        <end position="128"/>
    </location>
</feature>
<dbReference type="InterPro" id="IPR038765">
    <property type="entry name" value="Papain-like_cys_pep_sf"/>
</dbReference>
<dbReference type="Gene3D" id="3.10.620.30">
    <property type="match status" value="1"/>
</dbReference>
<dbReference type="Proteomes" id="UP000503640">
    <property type="component" value="Unassembled WGS sequence"/>
</dbReference>
<keyword evidence="4" id="KW-1185">Reference proteome</keyword>
<feature type="region of interest" description="Disordered" evidence="1">
    <location>
        <begin position="187"/>
        <end position="208"/>
    </location>
</feature>
<evidence type="ECO:0000313" key="3">
    <source>
        <dbReference type="EMBL" id="GEJ57916.1"/>
    </source>
</evidence>
<name>A0A7I9VND0_9BACT</name>
<proteinExistence type="predicted"/>